<dbReference type="Proteomes" id="UP001472866">
    <property type="component" value="Chromosome 19"/>
</dbReference>
<evidence type="ECO:0000256" key="8">
    <source>
        <dbReference type="PIRSR" id="PIRSR630616-3"/>
    </source>
</evidence>
<reference evidence="12 13" key="2">
    <citation type="submission" date="2024-03" db="EMBL/GenBank/DDBJ databases">
        <title>Complete genome sequence of the green alga Chloropicon roscoffensis RCC1871.</title>
        <authorList>
            <person name="Lemieux C."/>
            <person name="Pombert J.-F."/>
            <person name="Otis C."/>
            <person name="Turmel M."/>
        </authorList>
    </citation>
    <scope>NUCLEOTIDE SEQUENCE [LARGE SCALE GENOMIC DNA]</scope>
    <source>
        <strain evidence="12 13">RCC1871</strain>
    </source>
</reference>
<evidence type="ECO:0000256" key="9">
    <source>
        <dbReference type="SAM" id="MobiDB-lite"/>
    </source>
</evidence>
<dbReference type="Pfam" id="PF00069">
    <property type="entry name" value="Pkinase"/>
    <property type="match status" value="1"/>
</dbReference>
<dbReference type="InterPro" id="IPR000719">
    <property type="entry name" value="Prot_kinase_dom"/>
</dbReference>
<feature type="binding site" evidence="7">
    <location>
        <begin position="144"/>
        <end position="145"/>
    </location>
    <ligand>
        <name>ATP</name>
        <dbReference type="ChEBI" id="CHEBI:30616"/>
    </ligand>
</feature>
<dbReference type="PANTHER" id="PTHR24350">
    <property type="entry name" value="SERINE/THREONINE-PROTEIN KINASE IAL-RELATED"/>
    <property type="match status" value="1"/>
</dbReference>
<gene>
    <name evidence="11" type="ORF">CROS1456_LOCUS3816</name>
    <name evidence="12" type="ORF">HKI87_19g89200</name>
</gene>
<dbReference type="EMBL" id="CP151519">
    <property type="protein sequence ID" value="WZN67345.1"/>
    <property type="molecule type" value="Genomic_DNA"/>
</dbReference>
<dbReference type="GO" id="GO:0004674">
    <property type="term" value="F:protein serine/threonine kinase activity"/>
    <property type="evidence" value="ECO:0007669"/>
    <property type="project" value="UniProtKB-KW"/>
</dbReference>
<evidence type="ECO:0000256" key="7">
    <source>
        <dbReference type="PIRSR" id="PIRSR630616-2"/>
    </source>
</evidence>
<evidence type="ECO:0000256" key="4">
    <source>
        <dbReference type="ARBA" id="ARBA00022777"/>
    </source>
</evidence>
<keyword evidence="5 7" id="KW-0067">ATP-binding</keyword>
<dbReference type="AlphaFoldDB" id="A0A7S3CAE1"/>
<dbReference type="InterPro" id="IPR030616">
    <property type="entry name" value="Aur-like"/>
</dbReference>
<evidence type="ECO:0000256" key="6">
    <source>
        <dbReference type="PIRSR" id="PIRSR630616-1"/>
    </source>
</evidence>
<accession>A0A7S3CAE1</accession>
<evidence type="ECO:0000313" key="13">
    <source>
        <dbReference type="Proteomes" id="UP001472866"/>
    </source>
</evidence>
<dbReference type="InterPro" id="IPR011009">
    <property type="entry name" value="Kinase-like_dom_sf"/>
</dbReference>
<keyword evidence="4 12" id="KW-0418">Kinase</keyword>
<evidence type="ECO:0000259" key="10">
    <source>
        <dbReference type="PROSITE" id="PS50011"/>
    </source>
</evidence>
<name>A0A7S3CAE1_9CHLO</name>
<dbReference type="Gene3D" id="1.10.510.10">
    <property type="entry name" value="Transferase(Phosphotransferase) domain 1"/>
    <property type="match status" value="1"/>
</dbReference>
<proteinExistence type="predicted"/>
<keyword evidence="3 7" id="KW-0547">Nucleotide-binding</keyword>
<feature type="domain" description="Protein kinase" evidence="10">
    <location>
        <begin position="16"/>
        <end position="293"/>
    </location>
</feature>
<sequence>MSSALPRGTLLADGRYRIRREVNRGGTAIVYEADDLENGCRVALKAMNAKEGVMTMSLRQVKREISIASSLKHDHIVQLIDVFAEGSSLVLVWELVQGPDLLDLLNACGGRMSEKQAAHYLLQLHKGVTFLHANNLCHRDLKPENCMIDSKTDKLVLIDFGLSKHLDSAVTLGVGTPDYMAPEMLGYNARGGAGQGRIHPGGGLSGAKQYDARAVDVWAMGVMLYLMVAGVYPFEDPNNPDNVACTLQNVRDGRIRPLPADVSHQCADLIVRMLHKKSHKRLTLEQLLDHPWLKINAPAGQDQQRKNSTKSGEMAKTAKRAAPDFKRKSMGSAARKSTSALLEEVGAEPRKAKSSRSKSSKSSSAGFNKLMSSLKLF</sequence>
<feature type="active site" description="Proton acceptor" evidence="6">
    <location>
        <position position="140"/>
    </location>
</feature>
<dbReference type="EMBL" id="HBHZ01004913">
    <property type="protein sequence ID" value="CAE0190726.1"/>
    <property type="molecule type" value="Transcribed_RNA"/>
</dbReference>
<evidence type="ECO:0000256" key="3">
    <source>
        <dbReference type="ARBA" id="ARBA00022741"/>
    </source>
</evidence>
<keyword evidence="1" id="KW-0723">Serine/threonine-protein kinase</keyword>
<keyword evidence="2" id="KW-0808">Transferase</keyword>
<feature type="cross-link" description="Glycyl lysine isopeptide (Lys-Gly) (interchain with G-Cter in SUMO2)" evidence="8">
    <location>
        <position position="142"/>
    </location>
</feature>
<evidence type="ECO:0000313" key="12">
    <source>
        <dbReference type="EMBL" id="WZN67345.1"/>
    </source>
</evidence>
<dbReference type="PROSITE" id="PS00108">
    <property type="entry name" value="PROTEIN_KINASE_ST"/>
    <property type="match status" value="1"/>
</dbReference>
<evidence type="ECO:0000256" key="2">
    <source>
        <dbReference type="ARBA" id="ARBA00022679"/>
    </source>
</evidence>
<dbReference type="GO" id="GO:0005524">
    <property type="term" value="F:ATP binding"/>
    <property type="evidence" value="ECO:0007669"/>
    <property type="project" value="UniProtKB-KW"/>
</dbReference>
<keyword evidence="13" id="KW-1185">Reference proteome</keyword>
<feature type="binding site" evidence="7">
    <location>
        <position position="159"/>
    </location>
    <ligand>
        <name>ATP</name>
        <dbReference type="ChEBI" id="CHEBI:30616"/>
    </ligand>
</feature>
<dbReference type="InterPro" id="IPR008271">
    <property type="entry name" value="Ser/Thr_kinase_AS"/>
</dbReference>
<evidence type="ECO:0000256" key="1">
    <source>
        <dbReference type="ARBA" id="ARBA00022527"/>
    </source>
</evidence>
<protein>
    <submittedName>
        <fullName evidence="12">Serine/threonine-protein kinase</fullName>
    </submittedName>
</protein>
<dbReference type="FunFam" id="1.10.510.10:FF:000571">
    <property type="entry name" value="Maternal embryonic leucine zipper kinase"/>
    <property type="match status" value="1"/>
</dbReference>
<organism evidence="11">
    <name type="scientific">Chloropicon roscoffensis</name>
    <dbReference type="NCBI Taxonomy" id="1461544"/>
    <lineage>
        <taxon>Eukaryota</taxon>
        <taxon>Viridiplantae</taxon>
        <taxon>Chlorophyta</taxon>
        <taxon>Chloropicophyceae</taxon>
        <taxon>Chloropicales</taxon>
        <taxon>Chloropicaceae</taxon>
        <taxon>Chloropicon</taxon>
    </lineage>
</organism>
<dbReference type="SMART" id="SM00220">
    <property type="entry name" value="S_TKc"/>
    <property type="match status" value="1"/>
</dbReference>
<dbReference type="PROSITE" id="PS50011">
    <property type="entry name" value="PROTEIN_KINASE_DOM"/>
    <property type="match status" value="1"/>
</dbReference>
<dbReference type="SUPFAM" id="SSF56112">
    <property type="entry name" value="Protein kinase-like (PK-like)"/>
    <property type="match status" value="1"/>
</dbReference>
<evidence type="ECO:0000256" key="5">
    <source>
        <dbReference type="ARBA" id="ARBA00022840"/>
    </source>
</evidence>
<evidence type="ECO:0000313" key="11">
    <source>
        <dbReference type="EMBL" id="CAE0190726.1"/>
    </source>
</evidence>
<reference evidence="11" key="1">
    <citation type="submission" date="2021-01" db="EMBL/GenBank/DDBJ databases">
        <authorList>
            <person name="Corre E."/>
            <person name="Pelletier E."/>
            <person name="Niang G."/>
            <person name="Scheremetjew M."/>
            <person name="Finn R."/>
            <person name="Kale V."/>
            <person name="Holt S."/>
            <person name="Cochrane G."/>
            <person name="Meng A."/>
            <person name="Brown T."/>
            <person name="Cohen L."/>
        </authorList>
    </citation>
    <scope>NUCLEOTIDE SEQUENCE</scope>
    <source>
        <strain evidence="11">RCC1871</strain>
    </source>
</reference>
<feature type="binding site" evidence="7">
    <location>
        <position position="45"/>
    </location>
    <ligand>
        <name>ATP</name>
        <dbReference type="ChEBI" id="CHEBI:30616"/>
    </ligand>
</feature>
<feature type="region of interest" description="Disordered" evidence="9">
    <location>
        <begin position="296"/>
        <end position="366"/>
    </location>
</feature>